<evidence type="ECO:0000313" key="16">
    <source>
        <dbReference type="RefSeq" id="XP_053071685.1"/>
    </source>
</evidence>
<evidence type="ECO:0000256" key="10">
    <source>
        <dbReference type="ARBA" id="ARBA00023224"/>
    </source>
</evidence>
<keyword evidence="9" id="KW-0325">Glycoprotein</keyword>
<dbReference type="Gene3D" id="1.20.1070.10">
    <property type="entry name" value="Rhodopsin 7-helix transmembrane proteins"/>
    <property type="match status" value="1"/>
</dbReference>
<dbReference type="PRINTS" id="PR00249">
    <property type="entry name" value="GPCRSECRETIN"/>
</dbReference>
<dbReference type="PROSITE" id="PS00650">
    <property type="entry name" value="G_PROTEIN_RECEP_F2_2"/>
    <property type="match status" value="1"/>
</dbReference>
<evidence type="ECO:0000256" key="6">
    <source>
        <dbReference type="ARBA" id="ARBA00023040"/>
    </source>
</evidence>
<evidence type="ECO:0000259" key="14">
    <source>
        <dbReference type="PROSITE" id="PS50261"/>
    </source>
</evidence>
<dbReference type="InterPro" id="IPR001879">
    <property type="entry name" value="GPCR_2_extracellular_dom"/>
</dbReference>
<evidence type="ECO:0000256" key="12">
    <source>
        <dbReference type="SAM" id="Phobius"/>
    </source>
</evidence>
<feature type="transmembrane region" description="Helical" evidence="12">
    <location>
        <begin position="311"/>
        <end position="332"/>
    </location>
</feature>
<protein>
    <submittedName>
        <fullName evidence="16">Parathyroid hormone 2 receptor isoform X1</fullName>
    </submittedName>
</protein>
<dbReference type="RefSeq" id="XP_053071685.1">
    <property type="nucleotide sequence ID" value="XM_053215710.1"/>
</dbReference>
<dbReference type="InterPro" id="IPR000832">
    <property type="entry name" value="GPCR_2_secretin-like"/>
</dbReference>
<reference evidence="16" key="2">
    <citation type="submission" date="2025-08" db="UniProtKB">
        <authorList>
            <consortium name="RefSeq"/>
        </authorList>
    </citation>
    <scope>IDENTIFICATION</scope>
    <source>
        <tissue evidence="16">Blood</tissue>
    </source>
</reference>
<name>A0ABM3PJ34_ACIJB</name>
<evidence type="ECO:0000256" key="7">
    <source>
        <dbReference type="ARBA" id="ARBA00023136"/>
    </source>
</evidence>
<keyword evidence="15" id="KW-1185">Reference proteome</keyword>
<keyword evidence="8 16" id="KW-0675">Receptor</keyword>
<feature type="transmembrane region" description="Helical" evidence="12">
    <location>
        <begin position="352"/>
        <end position="370"/>
    </location>
</feature>
<evidence type="ECO:0000256" key="4">
    <source>
        <dbReference type="ARBA" id="ARBA00022692"/>
    </source>
</evidence>
<feature type="transmembrane region" description="Helical" evidence="12">
    <location>
        <begin position="268"/>
        <end position="290"/>
    </location>
</feature>
<keyword evidence="5 12" id="KW-1133">Transmembrane helix</keyword>
<comment type="similarity">
    <text evidence="2">Belongs to the G-protein coupled receptor 2 family.</text>
</comment>
<feature type="domain" description="G-protein coupled receptors family 2 profile 1" evidence="13">
    <location>
        <begin position="81"/>
        <end position="165"/>
    </location>
</feature>
<dbReference type="PROSITE" id="PS50261">
    <property type="entry name" value="G_PROTEIN_RECEP_F2_4"/>
    <property type="match status" value="1"/>
</dbReference>
<evidence type="ECO:0000256" key="9">
    <source>
        <dbReference type="ARBA" id="ARBA00023180"/>
    </source>
</evidence>
<dbReference type="SUPFAM" id="SSF81321">
    <property type="entry name" value="Family A G protein-coupled receptor-like"/>
    <property type="match status" value="1"/>
</dbReference>
<evidence type="ECO:0000256" key="11">
    <source>
        <dbReference type="SAM" id="MobiDB-lite"/>
    </source>
</evidence>
<dbReference type="InterPro" id="IPR036445">
    <property type="entry name" value="GPCR_2_extracell_dom_sf"/>
</dbReference>
<evidence type="ECO:0000313" key="15">
    <source>
        <dbReference type="Proteomes" id="UP001652583"/>
    </source>
</evidence>
<evidence type="ECO:0000256" key="2">
    <source>
        <dbReference type="ARBA" id="ARBA00005314"/>
    </source>
</evidence>
<dbReference type="PROSITE" id="PS50227">
    <property type="entry name" value="G_PROTEIN_RECEP_F2_3"/>
    <property type="match status" value="1"/>
</dbReference>
<organism evidence="15 16">
    <name type="scientific">Acinonyx jubatus</name>
    <name type="common">Cheetah</name>
    <dbReference type="NCBI Taxonomy" id="32536"/>
    <lineage>
        <taxon>Eukaryota</taxon>
        <taxon>Metazoa</taxon>
        <taxon>Chordata</taxon>
        <taxon>Craniata</taxon>
        <taxon>Vertebrata</taxon>
        <taxon>Euteleostomi</taxon>
        <taxon>Mammalia</taxon>
        <taxon>Eutheria</taxon>
        <taxon>Laurasiatheria</taxon>
        <taxon>Carnivora</taxon>
        <taxon>Feliformia</taxon>
        <taxon>Felidae</taxon>
        <taxon>Felinae</taxon>
        <taxon>Acinonyx</taxon>
    </lineage>
</organism>
<accession>A0ABM3PJ34</accession>
<reference evidence="15" key="1">
    <citation type="submission" date="2025-05" db="UniProtKB">
        <authorList>
            <consortium name="RefSeq"/>
        </authorList>
    </citation>
    <scope>NUCLEOTIDE SEQUENCE [LARGE SCALE GENOMIC DNA]</scope>
</reference>
<evidence type="ECO:0000256" key="3">
    <source>
        <dbReference type="ARBA" id="ARBA00022475"/>
    </source>
</evidence>
<dbReference type="Gene3D" id="4.10.1240.10">
    <property type="entry name" value="GPCR, family 2, extracellular hormone receptor domain"/>
    <property type="match status" value="1"/>
</dbReference>
<dbReference type="SMART" id="SM00008">
    <property type="entry name" value="HormR"/>
    <property type="match status" value="1"/>
</dbReference>
<keyword evidence="3" id="KW-1003">Cell membrane</keyword>
<keyword evidence="4 12" id="KW-0812">Transmembrane</keyword>
<evidence type="ECO:0000256" key="1">
    <source>
        <dbReference type="ARBA" id="ARBA00004651"/>
    </source>
</evidence>
<feature type="transmembrane region" description="Helical" evidence="12">
    <location>
        <begin position="401"/>
        <end position="423"/>
    </location>
</feature>
<dbReference type="SUPFAM" id="SSF111418">
    <property type="entry name" value="Hormone receptor domain"/>
    <property type="match status" value="1"/>
</dbReference>
<dbReference type="InterPro" id="IPR017981">
    <property type="entry name" value="GPCR_2-like_7TM"/>
</dbReference>
<feature type="region of interest" description="Disordered" evidence="11">
    <location>
        <begin position="548"/>
        <end position="586"/>
    </location>
</feature>
<evidence type="ECO:0000259" key="13">
    <source>
        <dbReference type="PROSITE" id="PS50227"/>
    </source>
</evidence>
<feature type="transmembrane region" description="Helical" evidence="12">
    <location>
        <begin position="214"/>
        <end position="232"/>
    </location>
</feature>
<sequence>MFINWFLNLGQKFVRGYGCEMKVCLCWFAASGVPYLNLNLAPCMGYKKTLKKGADHFTLLDSGGTITMEEQIVLVLKAKVQCELNITAQPQGGGKEGNCFPEWDGLICWPRGTVGKILAVPCPPYIYDFNHKGVAFRHCNPNGTWDFMYSLNKTWANYSECLRFLQPDISIGKQEFFERLYVMYTIGYSVSFGSLAVAILIIGYFRRLHCTRNYIHMHLFVSFMLRAVSIFVKDKVVHTHIGVKELQSLVMQGDLQSSMEVPSVDKSQYIGCKIAVVMFIYFLATNYYWILVEGLYLHSLIFVAFFSDTKYLWGFTLIGWGFPAAFVATWAVARATLADARCWELSAGNIKWIYQAPILAAIGLNFILFLNTVRVLATKIWETNAVGHDTKKQYRKLAKSTLVLVLVFGVHYIVFLCLPHSFAGLGWEVRMHCELFFNSFQGFFVSIIYCYCNGEVQSEVKKLWGRWNLSIDWKRTPPCGGHRYGSVLTTLTHSTSSQSQVAASARMVLISGKATKTTGHQPDSHMTLPGYVWSNSEQDCLPHLIHEETKEGNARRGDEIPMAESPRRLEFNPDPEGSRGETEDVL</sequence>
<evidence type="ECO:0000256" key="8">
    <source>
        <dbReference type="ARBA" id="ARBA00023170"/>
    </source>
</evidence>
<evidence type="ECO:0000256" key="5">
    <source>
        <dbReference type="ARBA" id="ARBA00022989"/>
    </source>
</evidence>
<dbReference type="PANTHER" id="PTHR45620:SF7">
    <property type="entry name" value="PARATHYROID HORMONE 2 RECEPTOR"/>
    <property type="match status" value="1"/>
</dbReference>
<feature type="transmembrane region" description="Helical" evidence="12">
    <location>
        <begin position="181"/>
        <end position="202"/>
    </location>
</feature>
<dbReference type="PROSITE" id="PS00649">
    <property type="entry name" value="G_PROTEIN_RECEP_F2_1"/>
    <property type="match status" value="1"/>
</dbReference>
<dbReference type="PANTHER" id="PTHR45620">
    <property type="entry name" value="PDF RECEPTOR-LIKE PROTEIN-RELATED"/>
    <property type="match status" value="1"/>
</dbReference>
<keyword evidence="7 12" id="KW-0472">Membrane</keyword>
<dbReference type="Proteomes" id="UP001652583">
    <property type="component" value="Chromosome C1"/>
</dbReference>
<proteinExistence type="inferred from homology"/>
<dbReference type="Pfam" id="PF02793">
    <property type="entry name" value="HRM"/>
    <property type="match status" value="1"/>
</dbReference>
<dbReference type="Pfam" id="PF00002">
    <property type="entry name" value="7tm_2"/>
    <property type="match status" value="1"/>
</dbReference>
<feature type="domain" description="G-protein coupled receptors family 2 profile 2" evidence="14">
    <location>
        <begin position="180"/>
        <end position="453"/>
    </location>
</feature>
<dbReference type="CDD" id="cd15982">
    <property type="entry name" value="7tmB1_PTH2R"/>
    <property type="match status" value="1"/>
</dbReference>
<gene>
    <name evidence="16" type="primary">PTH2R</name>
</gene>
<comment type="subcellular location">
    <subcellularLocation>
        <location evidence="1">Cell membrane</location>
        <topology evidence="1">Multi-pass membrane protein</topology>
    </subcellularLocation>
</comment>
<dbReference type="InterPro" id="IPR017983">
    <property type="entry name" value="GPCR_2_secretin-like_CS"/>
</dbReference>
<dbReference type="InterPro" id="IPR050332">
    <property type="entry name" value="GPCR_2"/>
</dbReference>
<dbReference type="GeneID" id="106976301"/>
<keyword evidence="10" id="KW-0807">Transducer</keyword>
<keyword evidence="6" id="KW-0297">G-protein coupled receptor</keyword>